<comment type="caution">
    <text evidence="3">The sequence shown here is derived from an EMBL/GenBank/DDBJ whole genome shotgun (WGS) entry which is preliminary data.</text>
</comment>
<proteinExistence type="predicted"/>
<feature type="domain" description="Secretion system C-terminal sorting" evidence="2">
    <location>
        <begin position="481"/>
        <end position="555"/>
    </location>
</feature>
<organism evidence="3 4">
    <name type="scientific">Taibaiella soli</name>
    <dbReference type="NCBI Taxonomy" id="1649169"/>
    <lineage>
        <taxon>Bacteria</taxon>
        <taxon>Pseudomonadati</taxon>
        <taxon>Bacteroidota</taxon>
        <taxon>Chitinophagia</taxon>
        <taxon>Chitinophagales</taxon>
        <taxon>Chitinophagaceae</taxon>
        <taxon>Taibaiella</taxon>
    </lineage>
</organism>
<feature type="chain" id="PRO_5016005844" description="Secretion system C-terminal sorting domain-containing protein" evidence="1">
    <location>
        <begin position="21"/>
        <end position="557"/>
    </location>
</feature>
<keyword evidence="1" id="KW-0732">Signal</keyword>
<gene>
    <name evidence="3" type="ORF">DN068_16030</name>
</gene>
<dbReference type="Proteomes" id="UP000248745">
    <property type="component" value="Unassembled WGS sequence"/>
</dbReference>
<evidence type="ECO:0000313" key="4">
    <source>
        <dbReference type="Proteomes" id="UP000248745"/>
    </source>
</evidence>
<dbReference type="InterPro" id="IPR026444">
    <property type="entry name" value="Secre_tail"/>
</dbReference>
<evidence type="ECO:0000256" key="1">
    <source>
        <dbReference type="SAM" id="SignalP"/>
    </source>
</evidence>
<dbReference type="EMBL" id="QKTW01000022">
    <property type="protein sequence ID" value="PZF71582.1"/>
    <property type="molecule type" value="Genomic_DNA"/>
</dbReference>
<protein>
    <recommendedName>
        <fullName evidence="2">Secretion system C-terminal sorting domain-containing protein</fullName>
    </recommendedName>
</protein>
<sequence length="557" mass="58962">MKKIYGLMIASLIGTAPAMAQHEVECDFTSITSNITTNTTLSASTLYRIDGCIHVTSGTTLTIPAGTVVMFKKAVNAGLTIDKGAYLLVQGTSGSPVVFTSDQQPSYRNPGDFSGLLINGQATNNFSSNAMTTENRTCNVDAGGTNDNDSSGVVKFLRIEYAEHGLSLASVGSKTVIENIMVSYPEKSAYEFWGGTARAKRLIALNAIENDFVFIYGNRSKVQQALGLRLNAGSNYGTAPNSNGILISNNDNAGSSYAGTPQTRPVLDRFSLLGPAYCGGTGLSSNFKNAVLAYHNAQLGMYHSVLSSWPTGFRMEDASTLTNATASPQLLKFEANSFDNNTTDYSHNGSWVTGGCASNILNWMTNVGGCSQRYNEFSPGSLGYDGSICDDYCASNIPSFLVSGSDLGSTQYANISELNGDAFFVTSSYRGAFDATTDWTSDWTAFCPQSTNYCPSERRIGGTTGINSMGLAQDNGLVLAPNPVTGITYAEFSTEQAGNVTVNIVNSVGQVVRTISKEAGKGKQRLAVSTEGLSSGVYIINVALSNGNAVHARVVVK</sequence>
<feature type="signal peptide" evidence="1">
    <location>
        <begin position="1"/>
        <end position="20"/>
    </location>
</feature>
<dbReference type="RefSeq" id="WP_110999956.1">
    <property type="nucleotide sequence ID" value="NZ_QKTW01000022.1"/>
</dbReference>
<dbReference type="NCBIfam" id="TIGR04183">
    <property type="entry name" value="Por_Secre_tail"/>
    <property type="match status" value="1"/>
</dbReference>
<keyword evidence="4" id="KW-1185">Reference proteome</keyword>
<accession>A0A2W2AD68</accession>
<dbReference type="PANTHER" id="PTHR41339">
    <property type="entry name" value="LIPL48"/>
    <property type="match status" value="1"/>
</dbReference>
<dbReference type="Pfam" id="PF18962">
    <property type="entry name" value="Por_Secre_tail"/>
    <property type="match status" value="1"/>
</dbReference>
<dbReference type="AlphaFoldDB" id="A0A2W2AD68"/>
<reference evidence="3 4" key="1">
    <citation type="submission" date="2018-06" db="EMBL/GenBank/DDBJ databases">
        <title>Mucibacter soli gen. nov., sp. nov., a new member of the family Chitinophagaceae producing mucin.</title>
        <authorList>
            <person name="Kim M.-K."/>
            <person name="Park S."/>
            <person name="Kim T.-S."/>
            <person name="Joung Y."/>
            <person name="Han J.-H."/>
            <person name="Kim S.B."/>
        </authorList>
    </citation>
    <scope>NUCLEOTIDE SEQUENCE [LARGE SCALE GENOMIC DNA]</scope>
    <source>
        <strain evidence="3 4">R1-15</strain>
    </source>
</reference>
<name>A0A2W2AD68_9BACT</name>
<dbReference type="OrthoDB" id="1521716at2"/>
<dbReference type="PANTHER" id="PTHR41339:SF1">
    <property type="entry name" value="SECRETED PROTEIN"/>
    <property type="match status" value="1"/>
</dbReference>
<evidence type="ECO:0000313" key="3">
    <source>
        <dbReference type="EMBL" id="PZF71582.1"/>
    </source>
</evidence>
<evidence type="ECO:0000259" key="2">
    <source>
        <dbReference type="Pfam" id="PF18962"/>
    </source>
</evidence>